<sequence>MVRAEAQECQAELVVERWTLAADCKDFMNAWTEVGATQMALGAERAKIETARYDAAAARDMEQDSGSRAAFEAPGRGPATMPLGRRQRLRKAASTMFRGSKDKL</sequence>
<dbReference type="EMBL" id="JANBUN010001868">
    <property type="protein sequence ID" value="KAJ2796461.1"/>
    <property type="molecule type" value="Genomic_DNA"/>
</dbReference>
<evidence type="ECO:0000313" key="1">
    <source>
        <dbReference type="EMBL" id="KAJ2796461.1"/>
    </source>
</evidence>
<comment type="caution">
    <text evidence="1">The sequence shown here is derived from an EMBL/GenBank/DDBJ whole genome shotgun (WGS) entry which is preliminary data.</text>
</comment>
<organism evidence="1 2">
    <name type="scientific">Coemansia helicoidea</name>
    <dbReference type="NCBI Taxonomy" id="1286919"/>
    <lineage>
        <taxon>Eukaryota</taxon>
        <taxon>Fungi</taxon>
        <taxon>Fungi incertae sedis</taxon>
        <taxon>Zoopagomycota</taxon>
        <taxon>Kickxellomycotina</taxon>
        <taxon>Kickxellomycetes</taxon>
        <taxon>Kickxellales</taxon>
        <taxon>Kickxellaceae</taxon>
        <taxon>Coemansia</taxon>
    </lineage>
</organism>
<name>A0ACC1KWN5_9FUNG</name>
<proteinExistence type="predicted"/>
<evidence type="ECO:0000313" key="2">
    <source>
        <dbReference type="Proteomes" id="UP001140087"/>
    </source>
</evidence>
<reference evidence="1" key="1">
    <citation type="submission" date="2022-07" db="EMBL/GenBank/DDBJ databases">
        <title>Phylogenomic reconstructions and comparative analyses of Kickxellomycotina fungi.</title>
        <authorList>
            <person name="Reynolds N.K."/>
            <person name="Stajich J.E."/>
            <person name="Barry K."/>
            <person name="Grigoriev I.V."/>
            <person name="Crous P."/>
            <person name="Smith M.E."/>
        </authorList>
    </citation>
    <scope>NUCLEOTIDE SEQUENCE</scope>
    <source>
        <strain evidence="1">BCRC 34780</strain>
    </source>
</reference>
<gene>
    <name evidence="1" type="ORF">H4R21_004708</name>
</gene>
<protein>
    <submittedName>
        <fullName evidence="1">Uncharacterized protein</fullName>
    </submittedName>
</protein>
<keyword evidence="2" id="KW-1185">Reference proteome</keyword>
<accession>A0ACC1KWN5</accession>
<dbReference type="Proteomes" id="UP001140087">
    <property type="component" value="Unassembled WGS sequence"/>
</dbReference>